<sequence length="192" mass="21150">MLGKFSVRKNLLLPVFNSTIFKIGLLGLSTVLFSACSSLGGNSLEKRSAQLSKGIQTAYGVPATTATRVSPLIIQNAEKNRLDPLLVAAVIRQESTYRSQVASHAGAVGLMQIMPRYWQATCGDDLYNEAINISCGSHILSRYHESSGSLEKALGYYNVGPTAYEKNRKMRKQGKRYAQQVKQHKKDLKNVI</sequence>
<accession>N9M6Z5</accession>
<accession>A0A2H9YSM6</accession>
<evidence type="ECO:0000313" key="8">
    <source>
        <dbReference type="Proteomes" id="UP000243446"/>
    </source>
</evidence>
<accession>A0A2H9UM11</accession>
<dbReference type="InterPro" id="IPR008258">
    <property type="entry name" value="Transglycosylase_SLT_dom_1"/>
</dbReference>
<dbReference type="Proteomes" id="UP000243446">
    <property type="component" value="Unassembled WGS sequence"/>
</dbReference>
<reference evidence="4 7" key="3">
    <citation type="submission" date="2017-11" db="EMBL/GenBank/DDBJ databases">
        <authorList>
            <person name="Han C.G."/>
        </authorList>
    </citation>
    <scope>NUCLEOTIDE SEQUENCE [LARGE SCALE GENOMIC DNA]</scope>
    <source>
        <strain evidence="4 7">ANC 5347</strain>
    </source>
</reference>
<proteinExistence type="inferred from homology"/>
<dbReference type="InterPro" id="IPR023346">
    <property type="entry name" value="Lysozyme-like_dom_sf"/>
</dbReference>
<dbReference type="Gene3D" id="1.10.530.10">
    <property type="match status" value="1"/>
</dbReference>
<dbReference type="OrthoDB" id="92254at2"/>
<dbReference type="Proteomes" id="UP000023774">
    <property type="component" value="Unassembled WGS sequence"/>
</dbReference>
<evidence type="ECO:0000313" key="7">
    <source>
        <dbReference type="Proteomes" id="UP000242351"/>
    </source>
</evidence>
<keyword evidence="6" id="KW-1185">Reference proteome</keyword>
<dbReference type="PANTHER" id="PTHR37423:SF2">
    <property type="entry name" value="MEMBRANE-BOUND LYTIC MUREIN TRANSGLYCOSYLASE C"/>
    <property type="match status" value="1"/>
</dbReference>
<dbReference type="HOGENOM" id="CLU_108346_0_0_6"/>
<dbReference type="PANTHER" id="PTHR37423">
    <property type="entry name" value="SOLUBLE LYTIC MUREIN TRANSGLYCOSYLASE-RELATED"/>
    <property type="match status" value="1"/>
</dbReference>
<evidence type="ECO:0000313" key="5">
    <source>
        <dbReference type="EMBL" id="PJO75659.1"/>
    </source>
</evidence>
<dbReference type="EMBL" id="PHRG01000003">
    <property type="protein sequence ID" value="PJO75659.1"/>
    <property type="molecule type" value="Genomic_DNA"/>
</dbReference>
<gene>
    <name evidence="4" type="ORF">CU320_07645</name>
    <name evidence="5" type="ORF">CWI32_09070</name>
    <name evidence="3" type="ORF">F906_01118</name>
</gene>
<reference evidence="3 6" key="1">
    <citation type="submission" date="2013-02" db="EMBL/GenBank/DDBJ databases">
        <title>The Genome Sequence of Acinetobacter sp. NIPH 713.</title>
        <authorList>
            <consortium name="The Broad Institute Genome Sequencing Platform"/>
            <consortium name="The Broad Institute Genome Sequencing Center for Infectious Disease"/>
            <person name="Cerqueira G."/>
            <person name="Feldgarden M."/>
            <person name="Courvalin P."/>
            <person name="Perichon B."/>
            <person name="Grillot-Courvalin C."/>
            <person name="Clermont D."/>
            <person name="Rocha E."/>
            <person name="Yoon E.-J."/>
            <person name="Nemec A."/>
            <person name="Walker B."/>
            <person name="Young S.K."/>
            <person name="Zeng Q."/>
            <person name="Gargeya S."/>
            <person name="Fitzgerald M."/>
            <person name="Haas B."/>
            <person name="Abouelleil A."/>
            <person name="Alvarado L."/>
            <person name="Arachchi H.M."/>
            <person name="Berlin A.M."/>
            <person name="Chapman S.B."/>
            <person name="Dewar J."/>
            <person name="Goldberg J."/>
            <person name="Griggs A."/>
            <person name="Gujja S."/>
            <person name="Hansen M."/>
            <person name="Howarth C."/>
            <person name="Imamovic A."/>
            <person name="Larimer J."/>
            <person name="McCowan C."/>
            <person name="Murphy C."/>
            <person name="Neiman D."/>
            <person name="Pearson M."/>
            <person name="Priest M."/>
            <person name="Roberts A."/>
            <person name="Saif S."/>
            <person name="Shea T."/>
            <person name="Sisk P."/>
            <person name="Sykes S."/>
            <person name="Wortman J."/>
            <person name="Nusbaum C."/>
            <person name="Birren B."/>
        </authorList>
    </citation>
    <scope>NUCLEOTIDE SEQUENCE [LARGE SCALE GENOMIC DNA]</scope>
    <source>
        <strain evidence="3 6">NIPH 713</strain>
    </source>
</reference>
<dbReference type="RefSeq" id="WP_005097055.1">
    <property type="nucleotide sequence ID" value="NZ_CBDBYO010000038.1"/>
</dbReference>
<dbReference type="Pfam" id="PF01464">
    <property type="entry name" value="SLT"/>
    <property type="match status" value="1"/>
</dbReference>
<feature type="domain" description="Transglycosylase SLT" evidence="2">
    <location>
        <begin position="72"/>
        <end position="177"/>
    </location>
</feature>
<dbReference type="GeneID" id="97176492"/>
<dbReference type="AlphaFoldDB" id="N9M6Z5"/>
<name>N9M6Z5_9GAMM</name>
<evidence type="ECO:0000313" key="6">
    <source>
        <dbReference type="Proteomes" id="UP000023774"/>
    </source>
</evidence>
<reference evidence="4 7" key="4">
    <citation type="submission" date="2017-12" db="EMBL/GenBank/DDBJ databases">
        <title>Revising the taxonomy of the Acinetobacter lwoffii group: the description of Acinetobacter pseudolwoffii sp. nov. and emended description of Acinetobacter lwoffii.</title>
        <authorList>
            <person name="Nemec A."/>
        </authorList>
    </citation>
    <scope>NUCLEOTIDE SEQUENCE [LARGE SCALE GENOMIC DNA]</scope>
    <source>
        <strain evidence="4 7">ANC 5347</strain>
    </source>
</reference>
<evidence type="ECO:0000256" key="1">
    <source>
        <dbReference type="ARBA" id="ARBA00007734"/>
    </source>
</evidence>
<protein>
    <submittedName>
        <fullName evidence="4">Lytic transglycosylase domain-containing protein</fullName>
    </submittedName>
</protein>
<evidence type="ECO:0000313" key="3">
    <source>
        <dbReference type="EMBL" id="ENW86064.1"/>
    </source>
</evidence>
<reference evidence="5 8" key="2">
    <citation type="submission" date="2017-11" db="EMBL/GenBank/DDBJ databases">
        <title>Revising the taxonomy of the Acinetobacter lwoffii group: the description of Acinetobacter pseudolwoffii sp. nov. and emended description of Acinetobacter lwoffii.</title>
        <authorList>
            <person name="Nemec A."/>
            <person name="Radolfova-Krizova L."/>
        </authorList>
    </citation>
    <scope>NUCLEOTIDE SEQUENCE [LARGE SCALE GENOMIC DNA]</scope>
    <source>
        <strain evidence="5 8">ANC 5044</strain>
    </source>
</reference>
<dbReference type="EMBL" id="PGOZ01000007">
    <property type="protein sequence ID" value="PJI32721.1"/>
    <property type="molecule type" value="Genomic_DNA"/>
</dbReference>
<evidence type="ECO:0000259" key="2">
    <source>
        <dbReference type="Pfam" id="PF01464"/>
    </source>
</evidence>
<dbReference type="SUPFAM" id="SSF53955">
    <property type="entry name" value="Lysozyme-like"/>
    <property type="match status" value="1"/>
</dbReference>
<dbReference type="EMBL" id="APRJ01000011">
    <property type="protein sequence ID" value="ENW86064.1"/>
    <property type="molecule type" value="Genomic_DNA"/>
</dbReference>
<comment type="caution">
    <text evidence="3">The sequence shown here is derived from an EMBL/GenBank/DDBJ whole genome shotgun (WGS) entry which is preliminary data.</text>
</comment>
<comment type="similarity">
    <text evidence="1">Belongs to the transglycosylase Slt family.</text>
</comment>
<organism evidence="3 6">
    <name type="scientific">Acinetobacter pseudolwoffii</name>
    <dbReference type="NCBI Taxonomy" id="2053287"/>
    <lineage>
        <taxon>Bacteria</taxon>
        <taxon>Pseudomonadati</taxon>
        <taxon>Pseudomonadota</taxon>
        <taxon>Gammaproteobacteria</taxon>
        <taxon>Moraxellales</taxon>
        <taxon>Moraxellaceae</taxon>
        <taxon>Acinetobacter</taxon>
    </lineage>
</organism>
<dbReference type="PATRIC" id="fig|1217709.3.peg.1073"/>
<dbReference type="Proteomes" id="UP000242351">
    <property type="component" value="Unassembled WGS sequence"/>
</dbReference>
<evidence type="ECO:0000313" key="4">
    <source>
        <dbReference type="EMBL" id="PJI32721.1"/>
    </source>
</evidence>